<gene>
    <name evidence="2" type="ORF">HETIRDRAFT_447771</name>
</gene>
<feature type="compositionally biased region" description="Low complexity" evidence="1">
    <location>
        <begin position="55"/>
        <end position="74"/>
    </location>
</feature>
<dbReference type="GeneID" id="20675804"/>
<dbReference type="RefSeq" id="XP_009541132.1">
    <property type="nucleotide sequence ID" value="XM_009542837.1"/>
</dbReference>
<proteinExistence type="predicted"/>
<dbReference type="EMBL" id="KI925454">
    <property type="protein sequence ID" value="ETW87202.1"/>
    <property type="molecule type" value="Genomic_DNA"/>
</dbReference>
<evidence type="ECO:0000313" key="2">
    <source>
        <dbReference type="EMBL" id="ETW87202.1"/>
    </source>
</evidence>
<dbReference type="AlphaFoldDB" id="W4KN11"/>
<feature type="region of interest" description="Disordered" evidence="1">
    <location>
        <begin position="1"/>
        <end position="74"/>
    </location>
</feature>
<protein>
    <submittedName>
        <fullName evidence="2">Uncharacterized protein</fullName>
    </submittedName>
</protein>
<feature type="compositionally biased region" description="Basic and acidic residues" evidence="1">
    <location>
        <begin position="16"/>
        <end position="39"/>
    </location>
</feature>
<dbReference type="HOGENOM" id="CLU_1185138_0_0_1"/>
<evidence type="ECO:0000313" key="3">
    <source>
        <dbReference type="Proteomes" id="UP000030671"/>
    </source>
</evidence>
<feature type="region of interest" description="Disordered" evidence="1">
    <location>
        <begin position="96"/>
        <end position="118"/>
    </location>
</feature>
<accession>W4KN11</accession>
<organism evidence="2 3">
    <name type="scientific">Heterobasidion irregulare (strain TC 32-1)</name>
    <dbReference type="NCBI Taxonomy" id="747525"/>
    <lineage>
        <taxon>Eukaryota</taxon>
        <taxon>Fungi</taxon>
        <taxon>Dikarya</taxon>
        <taxon>Basidiomycota</taxon>
        <taxon>Agaricomycotina</taxon>
        <taxon>Agaricomycetes</taxon>
        <taxon>Russulales</taxon>
        <taxon>Bondarzewiaceae</taxon>
        <taxon>Heterobasidion</taxon>
        <taxon>Heterobasidion annosum species complex</taxon>
    </lineage>
</organism>
<reference evidence="2 3" key="1">
    <citation type="journal article" date="2012" name="New Phytol.">
        <title>Insight into trade-off between wood decay and parasitism from the genome of a fungal forest pathogen.</title>
        <authorList>
            <person name="Olson A."/>
            <person name="Aerts A."/>
            <person name="Asiegbu F."/>
            <person name="Belbahri L."/>
            <person name="Bouzid O."/>
            <person name="Broberg A."/>
            <person name="Canback B."/>
            <person name="Coutinho P.M."/>
            <person name="Cullen D."/>
            <person name="Dalman K."/>
            <person name="Deflorio G."/>
            <person name="van Diepen L.T."/>
            <person name="Dunand C."/>
            <person name="Duplessis S."/>
            <person name="Durling M."/>
            <person name="Gonthier P."/>
            <person name="Grimwood J."/>
            <person name="Fossdal C.G."/>
            <person name="Hansson D."/>
            <person name="Henrissat B."/>
            <person name="Hietala A."/>
            <person name="Himmelstrand K."/>
            <person name="Hoffmeister D."/>
            <person name="Hogberg N."/>
            <person name="James T.Y."/>
            <person name="Karlsson M."/>
            <person name="Kohler A."/>
            <person name="Kues U."/>
            <person name="Lee Y.H."/>
            <person name="Lin Y.C."/>
            <person name="Lind M."/>
            <person name="Lindquist E."/>
            <person name="Lombard V."/>
            <person name="Lucas S."/>
            <person name="Lunden K."/>
            <person name="Morin E."/>
            <person name="Murat C."/>
            <person name="Park J."/>
            <person name="Raffaello T."/>
            <person name="Rouze P."/>
            <person name="Salamov A."/>
            <person name="Schmutz J."/>
            <person name="Solheim H."/>
            <person name="Stahlberg J."/>
            <person name="Velez H."/>
            <person name="de Vries R.P."/>
            <person name="Wiebenga A."/>
            <person name="Woodward S."/>
            <person name="Yakovlev I."/>
            <person name="Garbelotto M."/>
            <person name="Martin F."/>
            <person name="Grigoriev I.V."/>
            <person name="Stenlid J."/>
        </authorList>
    </citation>
    <scope>NUCLEOTIDE SEQUENCE [LARGE SCALE GENOMIC DNA]</scope>
    <source>
        <strain evidence="2 3">TC 32-1</strain>
    </source>
</reference>
<keyword evidence="3" id="KW-1185">Reference proteome</keyword>
<evidence type="ECO:0000256" key="1">
    <source>
        <dbReference type="SAM" id="MobiDB-lite"/>
    </source>
</evidence>
<feature type="compositionally biased region" description="Low complexity" evidence="1">
    <location>
        <begin position="96"/>
        <end position="105"/>
    </location>
</feature>
<feature type="compositionally biased region" description="Gly residues" evidence="1">
    <location>
        <begin position="1"/>
        <end position="15"/>
    </location>
</feature>
<name>W4KN11_HETIT</name>
<dbReference type="KEGG" id="hir:HETIRDRAFT_447771"/>
<sequence length="234" mass="24735">MGGKGSEGHAVTGGGREGEKGEGRREQGGSRREGAEGSSRRATLAWRAEQQSTPSVQNRRSGSSVSVSASQPTLPTPSLLAAALVLAPALALAPVAPTADSAADAPRPRPPPPTAVLDDARTGLARRSHPRDVTPTQIHLRSITPLFGPRQDPVTPLFSSPPVLSFPSFRSFRAPPTHTHAHVRSPIVPPPSARYACPPHPPSLHVHLARPSTPTRALSIQDLDLPYPRLLHHS</sequence>
<dbReference type="InParanoid" id="W4KN11"/>
<dbReference type="Proteomes" id="UP000030671">
    <property type="component" value="Unassembled WGS sequence"/>
</dbReference>